<dbReference type="GO" id="GO:0005764">
    <property type="term" value="C:lysosome"/>
    <property type="evidence" value="ECO:0007669"/>
    <property type="project" value="UniProtKB-SubCell"/>
</dbReference>
<dbReference type="Proteomes" id="UP000266389">
    <property type="component" value="Unassembled WGS sequence"/>
</dbReference>
<evidence type="ECO:0000256" key="11">
    <source>
        <dbReference type="ARBA" id="ARBA00022801"/>
    </source>
</evidence>
<sequence>MKHLAVVLALFICIPSATSAQVDSAQLVATYREIALRIIAASMKDSLAYERLAELCDTFGPRLSGSENLERAIDWCLAKMKADGFDKVQGEPVMVPRWVRGKETCQLISPRAHNIAVLGLGGSIPTPKNGITAEVLVVRDFDELDARASEAKGKIVLFNTPFTQYGQTVRVRVLGAQRAAKVGAVASLIRSVGPFSLYTPHTGGMAYADSIPKIPHAAISLEDAEMLARMQKRGQKVVVKLVLESKQLPDSPSRNVIAEIRGSEKPDEIVVFGGHIDSWDVGQGAMDDAGGCIAAWHALKVIQSLGLRARRTLRVVLWTNEENGFRGATAYAEAHKHEKHVLAIESDAGVFKPTGFGFTGKDSVLQIIKAISGLLTPIDAARITLGGGGADIAPLMQQGVPGLGLQVDGSRYFWYHHTHADTVDKLNPEELNRCVAAMAIMAFVAADLP</sequence>
<keyword evidence="14" id="KW-0333">Golgi apparatus</keyword>
<comment type="caution">
    <text evidence="23">The sequence shown here is derived from an EMBL/GenBank/DDBJ whole genome shotgun (WGS) entry which is preliminary data.</text>
</comment>
<evidence type="ECO:0000256" key="5">
    <source>
        <dbReference type="ARBA" id="ARBA00014116"/>
    </source>
</evidence>
<feature type="domain" description="Peptidase M28" evidence="22">
    <location>
        <begin position="255"/>
        <end position="439"/>
    </location>
</feature>
<dbReference type="InterPro" id="IPR039866">
    <property type="entry name" value="CPQ"/>
</dbReference>
<comment type="subunit">
    <text evidence="19">Homodimer. The monomeric form is inactive while the homodimer is active.</text>
</comment>
<keyword evidence="12" id="KW-0256">Endoplasmic reticulum</keyword>
<evidence type="ECO:0000256" key="21">
    <source>
        <dbReference type="SAM" id="SignalP"/>
    </source>
</evidence>
<keyword evidence="9" id="KW-0479">Metal-binding</keyword>
<keyword evidence="16" id="KW-0865">Zymogen</keyword>
<evidence type="ECO:0000256" key="16">
    <source>
        <dbReference type="ARBA" id="ARBA00023145"/>
    </source>
</evidence>
<organism evidence="23 24">
    <name type="scientific">Candidatus Thermochlorobacter aerophilus</name>
    <dbReference type="NCBI Taxonomy" id="1868324"/>
    <lineage>
        <taxon>Bacteria</taxon>
        <taxon>Pseudomonadati</taxon>
        <taxon>Chlorobiota</taxon>
        <taxon>Chlorobiia</taxon>
        <taxon>Chlorobiales</taxon>
        <taxon>Candidatus Thermochlorobacteriaceae</taxon>
        <taxon>Candidatus Thermochlorobacter</taxon>
    </lineage>
</organism>
<evidence type="ECO:0000256" key="4">
    <source>
        <dbReference type="ARBA" id="ARBA00004613"/>
    </source>
</evidence>
<keyword evidence="8" id="KW-0645">Protease</keyword>
<dbReference type="GO" id="GO:0005615">
    <property type="term" value="C:extracellular space"/>
    <property type="evidence" value="ECO:0007669"/>
    <property type="project" value="TreeGrafter"/>
</dbReference>
<dbReference type="PANTHER" id="PTHR12053:SF3">
    <property type="entry name" value="CARBOXYPEPTIDASE Q"/>
    <property type="match status" value="1"/>
</dbReference>
<name>A0A395M2I6_9BACT</name>
<evidence type="ECO:0000256" key="3">
    <source>
        <dbReference type="ARBA" id="ARBA00004555"/>
    </source>
</evidence>
<dbReference type="InterPro" id="IPR007484">
    <property type="entry name" value="Peptidase_M28"/>
</dbReference>
<accession>A0A395M2I6</accession>
<dbReference type="Pfam" id="PF04389">
    <property type="entry name" value="Peptidase_M28"/>
    <property type="match status" value="1"/>
</dbReference>
<proteinExistence type="predicted"/>
<evidence type="ECO:0000256" key="14">
    <source>
        <dbReference type="ARBA" id="ARBA00023034"/>
    </source>
</evidence>
<evidence type="ECO:0000256" key="17">
    <source>
        <dbReference type="ARBA" id="ARBA00023180"/>
    </source>
</evidence>
<protein>
    <recommendedName>
        <fullName evidence="5">Carboxypeptidase Q</fullName>
    </recommendedName>
    <alternativeName>
        <fullName evidence="20">Plasma glutamate carboxypeptidase</fullName>
    </alternativeName>
</protein>
<evidence type="ECO:0000256" key="18">
    <source>
        <dbReference type="ARBA" id="ARBA00023228"/>
    </source>
</evidence>
<dbReference type="AlphaFoldDB" id="A0A395M2I6"/>
<evidence type="ECO:0000313" key="24">
    <source>
        <dbReference type="Proteomes" id="UP000266389"/>
    </source>
</evidence>
<keyword evidence="13" id="KW-0862">Zinc</keyword>
<keyword evidence="7" id="KW-0121">Carboxypeptidase</keyword>
<feature type="signal peptide" evidence="21">
    <location>
        <begin position="1"/>
        <end position="19"/>
    </location>
</feature>
<evidence type="ECO:0000256" key="12">
    <source>
        <dbReference type="ARBA" id="ARBA00022824"/>
    </source>
</evidence>
<evidence type="ECO:0000256" key="1">
    <source>
        <dbReference type="ARBA" id="ARBA00004240"/>
    </source>
</evidence>
<dbReference type="GO" id="GO:0006508">
    <property type="term" value="P:proteolysis"/>
    <property type="evidence" value="ECO:0007669"/>
    <property type="project" value="UniProtKB-KW"/>
</dbReference>
<evidence type="ECO:0000256" key="6">
    <source>
        <dbReference type="ARBA" id="ARBA00022525"/>
    </source>
</evidence>
<evidence type="ECO:0000256" key="20">
    <source>
        <dbReference type="ARBA" id="ARBA00033328"/>
    </source>
</evidence>
<dbReference type="GO" id="GO:0046872">
    <property type="term" value="F:metal ion binding"/>
    <property type="evidence" value="ECO:0007669"/>
    <property type="project" value="UniProtKB-KW"/>
</dbReference>
<evidence type="ECO:0000256" key="2">
    <source>
        <dbReference type="ARBA" id="ARBA00004371"/>
    </source>
</evidence>
<keyword evidence="18" id="KW-0458">Lysosome</keyword>
<keyword evidence="10 21" id="KW-0732">Signal</keyword>
<dbReference type="GO" id="GO:0043171">
    <property type="term" value="P:peptide catabolic process"/>
    <property type="evidence" value="ECO:0007669"/>
    <property type="project" value="TreeGrafter"/>
</dbReference>
<evidence type="ECO:0000256" key="9">
    <source>
        <dbReference type="ARBA" id="ARBA00022723"/>
    </source>
</evidence>
<evidence type="ECO:0000256" key="19">
    <source>
        <dbReference type="ARBA" id="ARBA00025833"/>
    </source>
</evidence>
<dbReference type="SUPFAM" id="SSF53187">
    <property type="entry name" value="Zn-dependent exopeptidases"/>
    <property type="match status" value="1"/>
</dbReference>
<feature type="chain" id="PRO_5017476985" description="Carboxypeptidase Q" evidence="21">
    <location>
        <begin position="20"/>
        <end position="449"/>
    </location>
</feature>
<comment type="subcellular location">
    <subcellularLocation>
        <location evidence="1">Endoplasmic reticulum</location>
    </subcellularLocation>
    <subcellularLocation>
        <location evidence="3">Golgi apparatus</location>
    </subcellularLocation>
    <subcellularLocation>
        <location evidence="2">Lysosome</location>
    </subcellularLocation>
    <subcellularLocation>
        <location evidence="4">Secreted</location>
    </subcellularLocation>
</comment>
<dbReference type="PANTHER" id="PTHR12053">
    <property type="entry name" value="PROTEASE FAMILY M28 PLASMA GLUTAMATE CARBOXYPEPTIDASE-RELATED"/>
    <property type="match status" value="1"/>
</dbReference>
<reference evidence="23 24" key="1">
    <citation type="journal article" date="2011" name="ISME J.">
        <title>Community ecology of hot spring cyanobacterial mats: predominant populations and their functional potential.</title>
        <authorList>
            <person name="Klatt C.G."/>
            <person name="Wood J.M."/>
            <person name="Rusch D.B."/>
            <person name="Bateson M.M."/>
            <person name="Hamamura N."/>
            <person name="Heidelberg J.F."/>
            <person name="Grossman A.R."/>
            <person name="Bhaya D."/>
            <person name="Cohan F.M."/>
            <person name="Kuhl M."/>
            <person name="Bryant D.A."/>
            <person name="Ward D.M."/>
        </authorList>
    </citation>
    <scope>NUCLEOTIDE SEQUENCE [LARGE SCALE GENOMIC DNA]</scope>
    <source>
        <strain evidence="23">OS</strain>
    </source>
</reference>
<dbReference type="GO" id="GO:0004180">
    <property type="term" value="F:carboxypeptidase activity"/>
    <property type="evidence" value="ECO:0007669"/>
    <property type="project" value="UniProtKB-KW"/>
</dbReference>
<dbReference type="CDD" id="cd03883">
    <property type="entry name" value="M28_Pgcp_like"/>
    <property type="match status" value="1"/>
</dbReference>
<evidence type="ECO:0000259" key="22">
    <source>
        <dbReference type="Pfam" id="PF04389"/>
    </source>
</evidence>
<evidence type="ECO:0000256" key="7">
    <source>
        <dbReference type="ARBA" id="ARBA00022645"/>
    </source>
</evidence>
<keyword evidence="6" id="KW-0964">Secreted</keyword>
<gene>
    <name evidence="23" type="ORF">D0433_02975</name>
</gene>
<keyword evidence="17" id="KW-0325">Glycoprotein</keyword>
<dbReference type="Gene3D" id="3.40.630.10">
    <property type="entry name" value="Zn peptidases"/>
    <property type="match status" value="1"/>
</dbReference>
<dbReference type="GO" id="GO:0070573">
    <property type="term" value="F:metallodipeptidase activity"/>
    <property type="evidence" value="ECO:0007669"/>
    <property type="project" value="InterPro"/>
</dbReference>
<dbReference type="Gene3D" id="3.50.30.30">
    <property type="match status" value="1"/>
</dbReference>
<keyword evidence="15" id="KW-0482">Metalloprotease</keyword>
<evidence type="ECO:0000256" key="10">
    <source>
        <dbReference type="ARBA" id="ARBA00022729"/>
    </source>
</evidence>
<keyword evidence="11" id="KW-0378">Hydrolase</keyword>
<evidence type="ECO:0000256" key="13">
    <source>
        <dbReference type="ARBA" id="ARBA00022833"/>
    </source>
</evidence>
<evidence type="ECO:0000313" key="23">
    <source>
        <dbReference type="EMBL" id="RFM24881.1"/>
    </source>
</evidence>
<evidence type="ECO:0000256" key="8">
    <source>
        <dbReference type="ARBA" id="ARBA00022670"/>
    </source>
</evidence>
<dbReference type="EMBL" id="PHFL01000014">
    <property type="protein sequence ID" value="RFM24881.1"/>
    <property type="molecule type" value="Genomic_DNA"/>
</dbReference>
<dbReference type="FunFam" id="3.50.30.30:FF:000009">
    <property type="entry name" value="Carboxypeptidase Q"/>
    <property type="match status" value="1"/>
</dbReference>
<evidence type="ECO:0000256" key="15">
    <source>
        <dbReference type="ARBA" id="ARBA00023049"/>
    </source>
</evidence>